<keyword evidence="5" id="KW-0598">Phosphotransferase system</keyword>
<proteinExistence type="predicted"/>
<dbReference type="RefSeq" id="WP_249515092.1">
    <property type="nucleotide sequence ID" value="NZ_CP093366.1"/>
</dbReference>
<evidence type="ECO:0000256" key="5">
    <source>
        <dbReference type="ARBA" id="ARBA00022683"/>
    </source>
</evidence>
<evidence type="ECO:0000256" key="2">
    <source>
        <dbReference type="ARBA" id="ARBA00022448"/>
    </source>
</evidence>
<evidence type="ECO:0000256" key="1">
    <source>
        <dbReference type="ARBA" id="ARBA00004496"/>
    </source>
</evidence>
<name>A0ABY4PAZ3_9LACO</name>
<dbReference type="EMBL" id="CP093366">
    <property type="protein sequence ID" value="UQS82814.1"/>
    <property type="molecule type" value="Genomic_DNA"/>
</dbReference>
<evidence type="ECO:0000256" key="4">
    <source>
        <dbReference type="ARBA" id="ARBA00022679"/>
    </source>
</evidence>
<evidence type="ECO:0000256" key="6">
    <source>
        <dbReference type="ARBA" id="ARBA00022777"/>
    </source>
</evidence>
<dbReference type="InterPro" id="IPR050890">
    <property type="entry name" value="PTS_EIIA_component"/>
</dbReference>
<gene>
    <name evidence="8" type="ORF">MOO45_04005</name>
</gene>
<keyword evidence="2" id="KW-0813">Transport</keyword>
<feature type="domain" description="PTS EIIA type-1" evidence="7">
    <location>
        <begin position="30"/>
        <end position="137"/>
    </location>
</feature>
<accession>A0ABY4PAZ3</accession>
<dbReference type="Pfam" id="PF00358">
    <property type="entry name" value="PTS_EIIA_1"/>
    <property type="match status" value="1"/>
</dbReference>
<keyword evidence="6" id="KW-0418">Kinase</keyword>
<evidence type="ECO:0000259" key="7">
    <source>
        <dbReference type="PROSITE" id="PS51093"/>
    </source>
</evidence>
<dbReference type="Gene3D" id="2.70.70.10">
    <property type="entry name" value="Glucose Permease (Domain IIA)"/>
    <property type="match status" value="1"/>
</dbReference>
<dbReference type="PANTHER" id="PTHR45008:SF1">
    <property type="entry name" value="PTS SYSTEM GLUCOSE-SPECIFIC EIIA COMPONENT"/>
    <property type="match status" value="1"/>
</dbReference>
<dbReference type="PANTHER" id="PTHR45008">
    <property type="entry name" value="PTS SYSTEM GLUCOSE-SPECIFIC EIIA COMPONENT"/>
    <property type="match status" value="1"/>
</dbReference>
<keyword evidence="3 8" id="KW-0762">Sugar transport</keyword>
<dbReference type="PROSITE" id="PS51093">
    <property type="entry name" value="PTS_EIIA_TYPE_1"/>
    <property type="match status" value="1"/>
</dbReference>
<dbReference type="NCBIfam" id="TIGR00830">
    <property type="entry name" value="PTBA"/>
    <property type="match status" value="1"/>
</dbReference>
<dbReference type="Proteomes" id="UP000831495">
    <property type="component" value="Chromosome"/>
</dbReference>
<keyword evidence="4" id="KW-0808">Transferase</keyword>
<evidence type="ECO:0000313" key="9">
    <source>
        <dbReference type="Proteomes" id="UP000831495"/>
    </source>
</evidence>
<comment type="subcellular location">
    <subcellularLocation>
        <location evidence="1">Cytoplasm</location>
    </subcellularLocation>
</comment>
<evidence type="ECO:0000256" key="3">
    <source>
        <dbReference type="ARBA" id="ARBA00022597"/>
    </source>
</evidence>
<evidence type="ECO:0000313" key="8">
    <source>
        <dbReference type="EMBL" id="UQS82814.1"/>
    </source>
</evidence>
<dbReference type="SUPFAM" id="SSF51261">
    <property type="entry name" value="Duplicated hybrid motif"/>
    <property type="match status" value="1"/>
</dbReference>
<keyword evidence="9" id="KW-1185">Reference proteome</keyword>
<organism evidence="8 9">
    <name type="scientific">Bombilactobacillus folatiphilus</name>
    <dbReference type="NCBI Taxonomy" id="2923362"/>
    <lineage>
        <taxon>Bacteria</taxon>
        <taxon>Bacillati</taxon>
        <taxon>Bacillota</taxon>
        <taxon>Bacilli</taxon>
        <taxon>Lactobacillales</taxon>
        <taxon>Lactobacillaceae</taxon>
        <taxon>Bombilactobacillus</taxon>
    </lineage>
</organism>
<reference evidence="8" key="1">
    <citation type="journal article" date="2022" name="Int. J. Syst. Evol. Microbiol.">
        <title>Apilactobacillus apisilvae sp. nov., Nicolia spurrieriana gen. nov. sp. nov., Bombilactobacillus folatiphilus sp. nov. and Bombilactobacillus thymidiniphilus sp. nov., four new lactic acid bacterial isolates from stingless bees Tetragonula carbonaria and Austroplebeia australis.</title>
        <authorList>
            <person name="Oliphant S.A."/>
            <person name="Watson-Haigh N.S."/>
            <person name="Sumby K.M."/>
            <person name="Gardner J."/>
            <person name="Groom S."/>
            <person name="Jiranek V."/>
        </authorList>
    </citation>
    <scope>NUCLEOTIDE SEQUENCE</scope>
    <source>
        <strain evidence="8">SG4_D2</strain>
    </source>
</reference>
<sequence length="163" mass="17753">MKFLRSRNVNSLKVAAPIAGRCVSLTKVHDEVFAHKMMGEGFAIQPLETENIIVAPVTGKVVALPTSKHAVGIKVARFNLEILIHIGLNTVSLKGQGFQALAKVNSYVKQGMPLIQFDNELMKQKQLDMTTMVIFTEGYAHPINLGKLADSAVKSGQVLLQAE</sequence>
<dbReference type="InterPro" id="IPR011055">
    <property type="entry name" value="Dup_hybrid_motif"/>
</dbReference>
<dbReference type="InterPro" id="IPR001127">
    <property type="entry name" value="PTS_EIIA_1_perm"/>
</dbReference>
<protein>
    <submittedName>
        <fullName evidence="8">PTS glucose transporter subunit IIA</fullName>
    </submittedName>
</protein>